<protein>
    <recommendedName>
        <fullName evidence="3">Lipoprotein</fullName>
    </recommendedName>
</protein>
<proteinExistence type="predicted"/>
<dbReference type="PROSITE" id="PS51257">
    <property type="entry name" value="PROKAR_LIPOPROTEIN"/>
    <property type="match status" value="1"/>
</dbReference>
<dbReference type="AlphaFoldDB" id="A0A7V5XZR7"/>
<gene>
    <name evidence="2" type="ORF">ENV79_01465</name>
</gene>
<keyword evidence="1" id="KW-0732">Signal</keyword>
<comment type="caution">
    <text evidence="2">The sequence shown here is derived from an EMBL/GenBank/DDBJ whole genome shotgun (WGS) entry which is preliminary data.</text>
</comment>
<sequence>MKKLAFFIFLIFLACSLFKKEEEVMPLAIDNWWAYQVTTQGKTMPKEILKAFKKFSSPATYIDTMKIIGKQSIEGVDGYVTYSTYDQDTTGIYYYKNDYLWYYYPDEKISEKVFPQKPKIGDNWIGYEEKEETDDWDLDGINDSMSTKTEYTIITKENINVLAGNFKDAYRTQIVASVKVWYSSENQWQTVATLSGTVWVKTNVGVVKMEITGFGTQELIAYKLK</sequence>
<accession>A0A7V5XZR7</accession>
<evidence type="ECO:0000313" key="2">
    <source>
        <dbReference type="EMBL" id="HHR48298.1"/>
    </source>
</evidence>
<dbReference type="Gene3D" id="2.40.360.20">
    <property type="match status" value="1"/>
</dbReference>
<evidence type="ECO:0000256" key="1">
    <source>
        <dbReference type="SAM" id="SignalP"/>
    </source>
</evidence>
<organism evidence="2">
    <name type="scientific">candidate division WOR-3 bacterium</name>
    <dbReference type="NCBI Taxonomy" id="2052148"/>
    <lineage>
        <taxon>Bacteria</taxon>
        <taxon>Bacteria division WOR-3</taxon>
    </lineage>
</organism>
<feature type="chain" id="PRO_5031121408" description="Lipoprotein" evidence="1">
    <location>
        <begin position="20"/>
        <end position="225"/>
    </location>
</feature>
<name>A0A7V5XZR7_UNCW3</name>
<feature type="signal peptide" evidence="1">
    <location>
        <begin position="1"/>
        <end position="19"/>
    </location>
</feature>
<evidence type="ECO:0008006" key="3">
    <source>
        <dbReference type="Google" id="ProtNLM"/>
    </source>
</evidence>
<dbReference type="EMBL" id="DTHS01000014">
    <property type="protein sequence ID" value="HHR48298.1"/>
    <property type="molecule type" value="Genomic_DNA"/>
</dbReference>
<reference evidence="2" key="1">
    <citation type="journal article" date="2020" name="mSystems">
        <title>Genome- and Community-Level Interaction Insights into Carbon Utilization and Element Cycling Functions of Hydrothermarchaeota in Hydrothermal Sediment.</title>
        <authorList>
            <person name="Zhou Z."/>
            <person name="Liu Y."/>
            <person name="Xu W."/>
            <person name="Pan J."/>
            <person name="Luo Z.H."/>
            <person name="Li M."/>
        </authorList>
    </citation>
    <scope>NUCLEOTIDE SEQUENCE [LARGE SCALE GENOMIC DNA]</scope>
    <source>
        <strain evidence="2">SpSt-791</strain>
    </source>
</reference>